<dbReference type="Pfam" id="PF05960">
    <property type="entry name" value="DUF885"/>
    <property type="match status" value="1"/>
</dbReference>
<dbReference type="RefSeq" id="WP_158767883.1">
    <property type="nucleotide sequence ID" value="NZ_CP047045.1"/>
</dbReference>
<protein>
    <recommendedName>
        <fullName evidence="3">DUF885 domain-containing protein</fullName>
    </recommendedName>
</protein>
<evidence type="ECO:0000313" key="2">
    <source>
        <dbReference type="Proteomes" id="UP000431269"/>
    </source>
</evidence>
<dbReference type="InterPro" id="IPR010281">
    <property type="entry name" value="DUF885"/>
</dbReference>
<organism evidence="1 2">
    <name type="scientific">Terricaulis silvestris</name>
    <dbReference type="NCBI Taxonomy" id="2686094"/>
    <lineage>
        <taxon>Bacteria</taxon>
        <taxon>Pseudomonadati</taxon>
        <taxon>Pseudomonadota</taxon>
        <taxon>Alphaproteobacteria</taxon>
        <taxon>Caulobacterales</taxon>
        <taxon>Caulobacteraceae</taxon>
        <taxon>Terricaulis</taxon>
    </lineage>
</organism>
<name>A0A6I6MZH5_9CAUL</name>
<dbReference type="EMBL" id="CP047045">
    <property type="protein sequence ID" value="QGZ97052.1"/>
    <property type="molecule type" value="Genomic_DNA"/>
</dbReference>
<dbReference type="AlphaFoldDB" id="A0A6I6MZH5"/>
<evidence type="ECO:0000313" key="1">
    <source>
        <dbReference type="EMBL" id="QGZ97052.1"/>
    </source>
</evidence>
<dbReference type="PANTHER" id="PTHR33361">
    <property type="entry name" value="GLR0591 PROTEIN"/>
    <property type="match status" value="1"/>
</dbReference>
<dbReference type="Proteomes" id="UP000431269">
    <property type="component" value="Chromosome"/>
</dbReference>
<keyword evidence="2" id="KW-1185">Reference proteome</keyword>
<dbReference type="KEGG" id="tsv:DSM104635_03917"/>
<dbReference type="PANTHER" id="PTHR33361:SF2">
    <property type="entry name" value="DUF885 DOMAIN-CONTAINING PROTEIN"/>
    <property type="match status" value="1"/>
</dbReference>
<gene>
    <name evidence="1" type="ORF">DSM104635_03917</name>
</gene>
<evidence type="ECO:0008006" key="3">
    <source>
        <dbReference type="Google" id="ProtNLM"/>
    </source>
</evidence>
<proteinExistence type="predicted"/>
<dbReference type="PROSITE" id="PS51318">
    <property type="entry name" value="TAT"/>
    <property type="match status" value="1"/>
</dbReference>
<dbReference type="InterPro" id="IPR006311">
    <property type="entry name" value="TAT_signal"/>
</dbReference>
<sequence>MNTTRRAVLGAGAAGVALLSTGCAQPAGDQGAQLTTILDRVSTQILQESPERCTALGVTEEQAGGRFIDKLSDDSKEGARRYRGILETALRDLNALDRARLAPQDAVTLDVVKTSFENSVATSTYEIGSGAGAPYVVTQLTGAYTSVPDFMDNQHPLTTRDETEAYIARLGEYVRQLDQDTAIIAADATTGVIPPDFAIDKAITQLNQFARAAPAQTVLVQSLVRRLPEVSEIPEADRAGYLTRAETAVRDQILPAYQRQIDALRAIRARAPHDAGVWRLNQGAEMYAVSLRQRTTTSMTPDEIHDVGVDLVAQYTSEMEAILQRQNMTQGTVAQRIQALSRRPEQLYPNNDTGRTQLLADLNVQIQAVTALMPNAFTTLAQAPLEIRRVPVTTEAGAPGGYYERASLDGSRPGAYYINLRDTREWPKFSLPTLSYHEGVPGHHWQISIQQESGSIPFIRSALLGFSAFSEGWGLYAEQLADELGVYADNPLGRLGYLQSMTFRASRLVVDTGMHAKRWTREQAIQSMMQATGDLETSVATEIERYSVWPGQACSYMVGRQAINRMRETAQNTLGARFDLKGFHDTMLGNGAVPLSVLDAIMNEWAASRLRA</sequence>
<reference evidence="2" key="1">
    <citation type="submission" date="2019-12" db="EMBL/GenBank/DDBJ databases">
        <title>Complete genome of Terracaulis silvestris 0127_4.</title>
        <authorList>
            <person name="Vieira S."/>
            <person name="Riedel T."/>
            <person name="Sproer C."/>
            <person name="Pascual J."/>
            <person name="Boedeker C."/>
            <person name="Overmann J."/>
        </authorList>
    </citation>
    <scope>NUCLEOTIDE SEQUENCE [LARGE SCALE GENOMIC DNA]</scope>
    <source>
        <strain evidence="2">0127_4</strain>
    </source>
</reference>
<dbReference type="PROSITE" id="PS51257">
    <property type="entry name" value="PROKAR_LIPOPROTEIN"/>
    <property type="match status" value="1"/>
</dbReference>
<accession>A0A6I6MZH5</accession>